<keyword evidence="6" id="KW-1185">Reference proteome</keyword>
<sequence>MEDEKGYTLIELLAVVVILAIIAAIAVLSMSRLIEQSKEKAFVANAHALKSAADLFIKDKTAREEPVASKITYLFLYNEGMIEAFSDPFTQTQLEPSTDSFVLTDGKRVTGVCLKGHEKKLCGEGADTGLASADLAEENIKNK</sequence>
<dbReference type="EMBL" id="MAYT01000001">
    <property type="protein sequence ID" value="OCA92972.1"/>
    <property type="molecule type" value="Genomic_DNA"/>
</dbReference>
<protein>
    <recommendedName>
        <fullName evidence="7">Pilus assembly protein PilE</fullName>
    </recommendedName>
</protein>
<name>A0A1B9BA65_9BACI</name>
<dbReference type="GO" id="GO:0015627">
    <property type="term" value="C:type II protein secretion system complex"/>
    <property type="evidence" value="ECO:0007669"/>
    <property type="project" value="InterPro"/>
</dbReference>
<evidence type="ECO:0000256" key="1">
    <source>
        <dbReference type="ARBA" id="ARBA00004241"/>
    </source>
</evidence>
<keyword evidence="4" id="KW-0812">Transmembrane</keyword>
<evidence type="ECO:0008006" key="7">
    <source>
        <dbReference type="Google" id="ProtNLM"/>
    </source>
</evidence>
<proteinExistence type="predicted"/>
<dbReference type="GO" id="GO:0009986">
    <property type="term" value="C:cell surface"/>
    <property type="evidence" value="ECO:0007669"/>
    <property type="project" value="UniProtKB-SubCell"/>
</dbReference>
<feature type="transmembrane region" description="Helical" evidence="4">
    <location>
        <begin position="6"/>
        <end position="28"/>
    </location>
</feature>
<evidence type="ECO:0000313" key="6">
    <source>
        <dbReference type="Proteomes" id="UP000092578"/>
    </source>
</evidence>
<evidence type="ECO:0000256" key="4">
    <source>
        <dbReference type="SAM" id="Phobius"/>
    </source>
</evidence>
<dbReference type="Gene3D" id="3.30.700.10">
    <property type="entry name" value="Glycoprotein, Type 4 Pilin"/>
    <property type="match status" value="1"/>
</dbReference>
<keyword evidence="4" id="KW-0472">Membrane</keyword>
<evidence type="ECO:0000256" key="3">
    <source>
        <dbReference type="ARBA" id="ARBA00023287"/>
    </source>
</evidence>
<dbReference type="GO" id="GO:0030420">
    <property type="term" value="P:establishment of competence for transformation"/>
    <property type="evidence" value="ECO:0007669"/>
    <property type="project" value="UniProtKB-KW"/>
</dbReference>
<dbReference type="InterPro" id="IPR045584">
    <property type="entry name" value="Pilin-like"/>
</dbReference>
<dbReference type="GO" id="GO:0015628">
    <property type="term" value="P:protein secretion by the type II secretion system"/>
    <property type="evidence" value="ECO:0007669"/>
    <property type="project" value="InterPro"/>
</dbReference>
<dbReference type="NCBIfam" id="TIGR02532">
    <property type="entry name" value="IV_pilin_GFxxxE"/>
    <property type="match status" value="1"/>
</dbReference>
<keyword evidence="2" id="KW-0488">Methylation</keyword>
<dbReference type="SUPFAM" id="SSF54523">
    <property type="entry name" value="Pili subunits"/>
    <property type="match status" value="1"/>
</dbReference>
<evidence type="ECO:0000313" key="5">
    <source>
        <dbReference type="EMBL" id="OCA92972.1"/>
    </source>
</evidence>
<comment type="caution">
    <text evidence="5">The sequence shown here is derived from an EMBL/GenBank/DDBJ whole genome shotgun (WGS) entry which is preliminary data.</text>
</comment>
<dbReference type="Proteomes" id="UP000092578">
    <property type="component" value="Unassembled WGS sequence"/>
</dbReference>
<reference evidence="6" key="1">
    <citation type="submission" date="2016-05" db="EMBL/GenBank/DDBJ databases">
        <authorList>
            <person name="Liu B."/>
            <person name="Wang J."/>
            <person name="Zhu Y."/>
            <person name="Liu G."/>
            <person name="Chen Q."/>
            <person name="Chen Z."/>
            <person name="Lan J."/>
            <person name="Che J."/>
            <person name="Ge C."/>
            <person name="Shi H."/>
            <person name="Pan Z."/>
            <person name="Liu X."/>
        </authorList>
    </citation>
    <scope>NUCLEOTIDE SEQUENCE [LARGE SCALE GENOMIC DNA]</scope>
    <source>
        <strain evidence="6">FJAT-27215</strain>
    </source>
</reference>
<dbReference type="Pfam" id="PF07963">
    <property type="entry name" value="N_methyl"/>
    <property type="match status" value="1"/>
</dbReference>
<dbReference type="AlphaFoldDB" id="A0A1B9BA65"/>
<keyword evidence="4" id="KW-1133">Transmembrane helix</keyword>
<comment type="subcellular location">
    <subcellularLocation>
        <location evidence="1">Cell surface</location>
    </subcellularLocation>
</comment>
<dbReference type="InterPro" id="IPR000983">
    <property type="entry name" value="Bac_GSPG_pilin"/>
</dbReference>
<gene>
    <name evidence="5" type="ORF">A8F95_01425</name>
</gene>
<organism evidence="5 6">
    <name type="scientific">Pseudobacillus wudalianchiensis</name>
    <dbReference type="NCBI Taxonomy" id="1743143"/>
    <lineage>
        <taxon>Bacteria</taxon>
        <taxon>Bacillati</taxon>
        <taxon>Bacillota</taxon>
        <taxon>Bacilli</taxon>
        <taxon>Bacillales</taxon>
        <taxon>Bacillaceae</taxon>
        <taxon>Pseudobacillus</taxon>
    </lineage>
</organism>
<keyword evidence="3" id="KW-0178">Competence</keyword>
<dbReference type="InterPro" id="IPR012902">
    <property type="entry name" value="N_methyl_site"/>
</dbReference>
<dbReference type="PRINTS" id="PR00813">
    <property type="entry name" value="BCTERIALGSPG"/>
</dbReference>
<evidence type="ECO:0000256" key="2">
    <source>
        <dbReference type="ARBA" id="ARBA00022481"/>
    </source>
</evidence>
<dbReference type="PROSITE" id="PS00409">
    <property type="entry name" value="PROKAR_NTER_METHYL"/>
    <property type="match status" value="1"/>
</dbReference>
<accession>A0A1B9BA65</accession>